<feature type="region of interest" description="Disordered" evidence="1">
    <location>
        <begin position="42"/>
        <end position="66"/>
    </location>
</feature>
<evidence type="ECO:0000313" key="2">
    <source>
        <dbReference type="EnsemblPlants" id="OB06G11560.1"/>
    </source>
</evidence>
<dbReference type="Proteomes" id="UP000006038">
    <property type="component" value="Chromosome 6"/>
</dbReference>
<dbReference type="Gramene" id="OB06G11560.1">
    <property type="protein sequence ID" value="OB06G11560.1"/>
    <property type="gene ID" value="OB06G11560"/>
</dbReference>
<dbReference type="AlphaFoldDB" id="J3MAW2"/>
<protein>
    <submittedName>
        <fullName evidence="2">Uncharacterized protein</fullName>
    </submittedName>
</protein>
<accession>J3MAW2</accession>
<name>J3MAW2_ORYBR</name>
<sequence>MTMHHQEDMATPSYDYAYYGSMDFDQPSYYYDGMGGGGEYQSWQMDGDDDASAGSYGGGDVTLWSY</sequence>
<evidence type="ECO:0000256" key="1">
    <source>
        <dbReference type="SAM" id="MobiDB-lite"/>
    </source>
</evidence>
<evidence type="ECO:0000313" key="3">
    <source>
        <dbReference type="Proteomes" id="UP000006038"/>
    </source>
</evidence>
<proteinExistence type="predicted"/>
<dbReference type="OMA" id="MHHQEDM"/>
<dbReference type="EnsemblPlants" id="OB06G11560.1">
    <property type="protein sequence ID" value="OB06G11560.1"/>
    <property type="gene ID" value="OB06G11560"/>
</dbReference>
<reference evidence="2" key="2">
    <citation type="submission" date="2013-04" db="UniProtKB">
        <authorList>
            <consortium name="EnsemblPlants"/>
        </authorList>
    </citation>
    <scope>IDENTIFICATION</scope>
</reference>
<dbReference type="HOGENOM" id="CLU_2835250_0_0_1"/>
<reference evidence="2" key="1">
    <citation type="journal article" date="2013" name="Nat. Commun.">
        <title>Whole-genome sequencing of Oryza brachyantha reveals mechanisms underlying Oryza genome evolution.</title>
        <authorList>
            <person name="Chen J."/>
            <person name="Huang Q."/>
            <person name="Gao D."/>
            <person name="Wang J."/>
            <person name="Lang Y."/>
            <person name="Liu T."/>
            <person name="Li B."/>
            <person name="Bai Z."/>
            <person name="Luis Goicoechea J."/>
            <person name="Liang C."/>
            <person name="Chen C."/>
            <person name="Zhang W."/>
            <person name="Sun S."/>
            <person name="Liao Y."/>
            <person name="Zhang X."/>
            <person name="Yang L."/>
            <person name="Song C."/>
            <person name="Wang M."/>
            <person name="Shi J."/>
            <person name="Liu G."/>
            <person name="Liu J."/>
            <person name="Zhou H."/>
            <person name="Zhou W."/>
            <person name="Yu Q."/>
            <person name="An N."/>
            <person name="Chen Y."/>
            <person name="Cai Q."/>
            <person name="Wang B."/>
            <person name="Liu B."/>
            <person name="Min J."/>
            <person name="Huang Y."/>
            <person name="Wu H."/>
            <person name="Li Z."/>
            <person name="Zhang Y."/>
            <person name="Yin Y."/>
            <person name="Song W."/>
            <person name="Jiang J."/>
            <person name="Jackson S.A."/>
            <person name="Wing R.A."/>
            <person name="Wang J."/>
            <person name="Chen M."/>
        </authorList>
    </citation>
    <scope>NUCLEOTIDE SEQUENCE [LARGE SCALE GENOMIC DNA]</scope>
    <source>
        <strain evidence="2">cv. IRGC 101232</strain>
    </source>
</reference>
<keyword evidence="3" id="KW-1185">Reference proteome</keyword>
<organism evidence="2">
    <name type="scientific">Oryza brachyantha</name>
    <name type="common">malo sina</name>
    <dbReference type="NCBI Taxonomy" id="4533"/>
    <lineage>
        <taxon>Eukaryota</taxon>
        <taxon>Viridiplantae</taxon>
        <taxon>Streptophyta</taxon>
        <taxon>Embryophyta</taxon>
        <taxon>Tracheophyta</taxon>
        <taxon>Spermatophyta</taxon>
        <taxon>Magnoliopsida</taxon>
        <taxon>Liliopsida</taxon>
        <taxon>Poales</taxon>
        <taxon>Poaceae</taxon>
        <taxon>BOP clade</taxon>
        <taxon>Oryzoideae</taxon>
        <taxon>Oryzeae</taxon>
        <taxon>Oryzinae</taxon>
        <taxon>Oryza</taxon>
    </lineage>
</organism>